<dbReference type="Proteomes" id="UP001230496">
    <property type="component" value="Chromosome"/>
</dbReference>
<evidence type="ECO:0000256" key="5">
    <source>
        <dbReference type="PROSITE-ProRule" id="PRU01240"/>
    </source>
</evidence>
<keyword evidence="2 5" id="KW-0645">Protease</keyword>
<dbReference type="PRINTS" id="PR00723">
    <property type="entry name" value="SUBTILISIN"/>
</dbReference>
<keyword evidence="3 5" id="KW-0378">Hydrolase</keyword>
<dbReference type="Gene3D" id="3.40.50.200">
    <property type="entry name" value="Peptidase S8/S53 domain"/>
    <property type="match status" value="1"/>
</dbReference>
<dbReference type="SUPFAM" id="SSF52743">
    <property type="entry name" value="Subtilisin-like"/>
    <property type="match status" value="1"/>
</dbReference>
<evidence type="ECO:0000256" key="2">
    <source>
        <dbReference type="ARBA" id="ARBA00022670"/>
    </source>
</evidence>
<dbReference type="PANTHER" id="PTHR43806">
    <property type="entry name" value="PEPTIDASE S8"/>
    <property type="match status" value="1"/>
</dbReference>
<evidence type="ECO:0000259" key="6">
    <source>
        <dbReference type="Pfam" id="PF00082"/>
    </source>
</evidence>
<protein>
    <submittedName>
        <fullName evidence="7">S8 family serine peptidase</fullName>
    </submittedName>
</protein>
<dbReference type="AlphaFoldDB" id="A0AA49J9V2"/>
<dbReference type="Pfam" id="PF00082">
    <property type="entry name" value="Peptidase_S8"/>
    <property type="match status" value="1"/>
</dbReference>
<feature type="active site" description="Charge relay system" evidence="5">
    <location>
        <position position="187"/>
    </location>
</feature>
<dbReference type="GO" id="GO:0006508">
    <property type="term" value="P:proteolysis"/>
    <property type="evidence" value="ECO:0007669"/>
    <property type="project" value="UniProtKB-KW"/>
</dbReference>
<keyword evidence="4 5" id="KW-0720">Serine protease</keyword>
<keyword evidence="8" id="KW-1185">Reference proteome</keyword>
<evidence type="ECO:0000256" key="4">
    <source>
        <dbReference type="ARBA" id="ARBA00022825"/>
    </source>
</evidence>
<evidence type="ECO:0000313" key="7">
    <source>
        <dbReference type="EMBL" id="WKK78614.2"/>
    </source>
</evidence>
<dbReference type="EMBL" id="CP129971">
    <property type="protein sequence ID" value="WKK78614.2"/>
    <property type="molecule type" value="Genomic_DNA"/>
</dbReference>
<dbReference type="InterPro" id="IPR000209">
    <property type="entry name" value="Peptidase_S8/S53_dom"/>
</dbReference>
<dbReference type="InterPro" id="IPR050131">
    <property type="entry name" value="Peptidase_S8_subtilisin-like"/>
</dbReference>
<dbReference type="InterPro" id="IPR015500">
    <property type="entry name" value="Peptidase_S8_subtilisin-rel"/>
</dbReference>
<dbReference type="InterPro" id="IPR036852">
    <property type="entry name" value="Peptidase_S8/S53_dom_sf"/>
</dbReference>
<dbReference type="InterPro" id="IPR023828">
    <property type="entry name" value="Peptidase_S8_Ser-AS"/>
</dbReference>
<evidence type="ECO:0000313" key="8">
    <source>
        <dbReference type="Proteomes" id="UP001230496"/>
    </source>
</evidence>
<gene>
    <name evidence="7" type="ORF">QYS49_26285</name>
</gene>
<name>A0AA49J9V2_9BACT</name>
<evidence type="ECO:0000256" key="3">
    <source>
        <dbReference type="ARBA" id="ARBA00022801"/>
    </source>
</evidence>
<feature type="active site" description="Charge relay system" evidence="5">
    <location>
        <position position="355"/>
    </location>
</feature>
<organism evidence="7 8">
    <name type="scientific">Marivirga salinarum</name>
    <dbReference type="NCBI Taxonomy" id="3059078"/>
    <lineage>
        <taxon>Bacteria</taxon>
        <taxon>Pseudomonadati</taxon>
        <taxon>Bacteroidota</taxon>
        <taxon>Cytophagia</taxon>
        <taxon>Cytophagales</taxon>
        <taxon>Marivirgaceae</taxon>
        <taxon>Marivirga</taxon>
    </lineage>
</organism>
<feature type="active site" description="Charge relay system" evidence="5">
    <location>
        <position position="141"/>
    </location>
</feature>
<comment type="similarity">
    <text evidence="1 5">Belongs to the peptidase S8 family.</text>
</comment>
<dbReference type="PROSITE" id="PS51892">
    <property type="entry name" value="SUBTILASE"/>
    <property type="match status" value="1"/>
</dbReference>
<proteinExistence type="inferred from homology"/>
<dbReference type="PANTHER" id="PTHR43806:SF67">
    <property type="entry name" value="EGF-LIKE DOMAIN-CONTAINING PROTEIN"/>
    <property type="match status" value="1"/>
</dbReference>
<dbReference type="RefSeq" id="WP_308347023.1">
    <property type="nucleotide sequence ID" value="NZ_CP129971.1"/>
</dbReference>
<accession>A0AA49J9V2</accession>
<reference evidence="7 8" key="1">
    <citation type="submission" date="2023-08" db="EMBL/GenBank/DDBJ databases">
        <title>Comparative genomics and taxonomic characterization of three novel marine species of genus Marivirga.</title>
        <authorList>
            <person name="Muhammad N."/>
            <person name="Kim S.-G."/>
        </authorList>
    </citation>
    <scope>NUCLEOTIDE SEQUENCE [LARGE SCALE GENOMIC DNA]</scope>
    <source>
        <strain evidence="7 8">BDSF4-3</strain>
    </source>
</reference>
<dbReference type="PROSITE" id="PS00138">
    <property type="entry name" value="SUBTILASE_SER"/>
    <property type="match status" value="1"/>
</dbReference>
<evidence type="ECO:0000256" key="1">
    <source>
        <dbReference type="ARBA" id="ARBA00011073"/>
    </source>
</evidence>
<sequence>MLKQAFFKTIFLLIPFYLLSIAVLAQQKYWMEFNIDYLNAKNPQIELLKDSLKKKYSENIEFHYQSKWNPVVSIFTKEEIAQTLKNHDLVKSISPQKKLQSLSIETLTTIEYSYALEQIKAHFITDSLGLSGKNVKIGVIDGGYMNANVEPSLKHLIENEQIKFFQDYLLKGNNDPFYGKRISGDDHGTQVLRMMAGSDNGTSIKYGMATNADLYLARTDHGIRERRLEEDYWVEAIELFHEMGIRLVNSSLGYTDGYDKRKENHSKKEVNGKSSIITKTAQMAAEKGMLIVSAAGNDGHKNWEILSLPSDAKDILTVGAVRFDDWSKIYYSSIGPEKLDYVKPDVVCFASNGTSFSAPVITGLAACIWEYDSTLSNIEVMDIIKSGSHLAENPNNYIGYGVPDSEKIISILNQEKPKSIFKSINSDQDYIEIEIPAGIEVFVIFHKEDSRNVLEQESIKIEEGQTSLKIEKVDEAKFTTVVAQDKLLFEVNWN</sequence>
<feature type="domain" description="Peptidase S8/S53" evidence="6">
    <location>
        <begin position="132"/>
        <end position="401"/>
    </location>
</feature>
<dbReference type="KEGG" id="msaa:QYS49_26285"/>
<dbReference type="GO" id="GO:0004252">
    <property type="term" value="F:serine-type endopeptidase activity"/>
    <property type="evidence" value="ECO:0007669"/>
    <property type="project" value="UniProtKB-UniRule"/>
</dbReference>